<evidence type="ECO:0000256" key="2">
    <source>
        <dbReference type="ARBA" id="ARBA00023043"/>
    </source>
</evidence>
<keyword evidence="1" id="KW-0677">Repeat</keyword>
<evidence type="ECO:0000259" key="5">
    <source>
        <dbReference type="PROSITE" id="PS50017"/>
    </source>
</evidence>
<dbReference type="SUPFAM" id="SSF47986">
    <property type="entry name" value="DEATH domain"/>
    <property type="match status" value="1"/>
</dbReference>
<organism evidence="6 7">
    <name type="scientific">Mizuhopecten yessoensis</name>
    <name type="common">Japanese scallop</name>
    <name type="synonym">Patinopecten yessoensis</name>
    <dbReference type="NCBI Taxonomy" id="6573"/>
    <lineage>
        <taxon>Eukaryota</taxon>
        <taxon>Metazoa</taxon>
        <taxon>Spiralia</taxon>
        <taxon>Lophotrochozoa</taxon>
        <taxon>Mollusca</taxon>
        <taxon>Bivalvia</taxon>
        <taxon>Autobranchia</taxon>
        <taxon>Pteriomorphia</taxon>
        <taxon>Pectinida</taxon>
        <taxon>Pectinoidea</taxon>
        <taxon>Pectinidae</taxon>
        <taxon>Mizuhopecten</taxon>
    </lineage>
</organism>
<protein>
    <submittedName>
        <fullName evidence="6">Ankyrin repeat protein</fullName>
    </submittedName>
</protein>
<dbReference type="InterPro" id="IPR011029">
    <property type="entry name" value="DEATH-like_dom_sf"/>
</dbReference>
<dbReference type="Gene3D" id="1.10.533.10">
    <property type="entry name" value="Death Domain, Fas"/>
    <property type="match status" value="1"/>
</dbReference>
<dbReference type="GO" id="GO:0007165">
    <property type="term" value="P:signal transduction"/>
    <property type="evidence" value="ECO:0007669"/>
    <property type="project" value="InterPro"/>
</dbReference>
<dbReference type="PROSITE" id="PS50017">
    <property type="entry name" value="DEATH_DOMAIN"/>
    <property type="match status" value="1"/>
</dbReference>
<dbReference type="SMART" id="SM00248">
    <property type="entry name" value="ANK"/>
    <property type="match status" value="3"/>
</dbReference>
<evidence type="ECO:0000313" key="6">
    <source>
        <dbReference type="EMBL" id="OWF35635.1"/>
    </source>
</evidence>
<reference evidence="6 7" key="1">
    <citation type="journal article" date="2017" name="Nat. Ecol. Evol.">
        <title>Scallop genome provides insights into evolution of bilaterian karyotype and development.</title>
        <authorList>
            <person name="Wang S."/>
            <person name="Zhang J."/>
            <person name="Jiao W."/>
            <person name="Li J."/>
            <person name="Xun X."/>
            <person name="Sun Y."/>
            <person name="Guo X."/>
            <person name="Huan P."/>
            <person name="Dong B."/>
            <person name="Zhang L."/>
            <person name="Hu X."/>
            <person name="Sun X."/>
            <person name="Wang J."/>
            <person name="Zhao C."/>
            <person name="Wang Y."/>
            <person name="Wang D."/>
            <person name="Huang X."/>
            <person name="Wang R."/>
            <person name="Lv J."/>
            <person name="Li Y."/>
            <person name="Zhang Z."/>
            <person name="Liu B."/>
            <person name="Lu W."/>
            <person name="Hui Y."/>
            <person name="Liang J."/>
            <person name="Zhou Z."/>
            <person name="Hou R."/>
            <person name="Li X."/>
            <person name="Liu Y."/>
            <person name="Li H."/>
            <person name="Ning X."/>
            <person name="Lin Y."/>
            <person name="Zhao L."/>
            <person name="Xing Q."/>
            <person name="Dou J."/>
            <person name="Li Y."/>
            <person name="Mao J."/>
            <person name="Guo H."/>
            <person name="Dou H."/>
            <person name="Li T."/>
            <person name="Mu C."/>
            <person name="Jiang W."/>
            <person name="Fu Q."/>
            <person name="Fu X."/>
            <person name="Miao Y."/>
            <person name="Liu J."/>
            <person name="Yu Q."/>
            <person name="Li R."/>
            <person name="Liao H."/>
            <person name="Li X."/>
            <person name="Kong Y."/>
            <person name="Jiang Z."/>
            <person name="Chourrout D."/>
            <person name="Li R."/>
            <person name="Bao Z."/>
        </authorList>
    </citation>
    <scope>NUCLEOTIDE SEQUENCE [LARGE SCALE GENOMIC DNA]</scope>
    <source>
        <strain evidence="6 7">PY_sf001</strain>
    </source>
</reference>
<dbReference type="OrthoDB" id="6090803at2759"/>
<dbReference type="InterPro" id="IPR002110">
    <property type="entry name" value="Ankyrin_rpt"/>
</dbReference>
<evidence type="ECO:0000256" key="4">
    <source>
        <dbReference type="SAM" id="MobiDB-lite"/>
    </source>
</evidence>
<feature type="region of interest" description="Disordered" evidence="4">
    <location>
        <begin position="334"/>
        <end position="357"/>
    </location>
</feature>
<dbReference type="PROSITE" id="PS50297">
    <property type="entry name" value="ANK_REP_REGION"/>
    <property type="match status" value="2"/>
</dbReference>
<dbReference type="Proteomes" id="UP000242188">
    <property type="component" value="Unassembled WGS sequence"/>
</dbReference>
<gene>
    <name evidence="6" type="ORF">KP79_PYT19256</name>
</gene>
<dbReference type="SUPFAM" id="SSF48403">
    <property type="entry name" value="Ankyrin repeat"/>
    <property type="match status" value="1"/>
</dbReference>
<keyword evidence="7" id="KW-1185">Reference proteome</keyword>
<dbReference type="PROSITE" id="PS50088">
    <property type="entry name" value="ANK_REPEAT"/>
    <property type="match status" value="2"/>
</dbReference>
<sequence>MVLWSEMEVCYDLVRYDGRFYCSMTGSYPLHYAASEGYDDVITVLLEKGANVMAWNNNGRTAVHQAAMHGHARSIVTLVAGGAVVRTLDHKGCLALEYAIKNKHVTAVKLLCQFGSEPLLQDWSWVSQRDLKKKKAEYEMAKILQHQIRLIPGYRHTGIIFDVARVTPEEGPILHLEQTGVEVKVVEGQEPYYLYLCQTEEAYGSPPTLGPDEETFGHLLECQTWGPRVQTITLIVTVDRVLRQNEEIVLRPAITSGGVEMQEDENVGITKVTITVPLVPTGITYFTMASREKKQVFKISEEAVVLKPESEPEAEIDIPAGTFDSGELSIKFVVPTDGPDEADDQDKKDQSKPKGEPVLMTSILDLSTTDGQMPKHDIQMKMPVTVADKSEAVVVLTTSNPDPNLEQWDWDEIPAEIDGAGKAVFTINHFSIFSGTSKPKLDANPEGVKDTVRNTFLKMRRVEFLVALKTPEMDESKTDMIITCGTKRKTKLVKKKYDSNYTWFNVGSDDNLKNVPEGQTFQIVIRGNLKEGSDDENMKLIFKSGDQESSRALEIVSTCPDPRELSGEVEIIKETKTRVPTDDKETVEQIDDGLFSCFSRSKSIKVTKAKSEVWEINTCTLCTIPFSTTLTKREPEPEPAEVAQNVIATRQTTSAPLPKKVTWDRLKDAVSHLSADESKQLGFQLGLNGSQMQKVEEDTMDEVDLAMNVIKRWHLLLAKNDMVSQLKGALEAIGRRDLIHKVTKE</sequence>
<evidence type="ECO:0000256" key="1">
    <source>
        <dbReference type="ARBA" id="ARBA00022737"/>
    </source>
</evidence>
<feature type="domain" description="Death" evidence="5">
    <location>
        <begin position="679"/>
        <end position="745"/>
    </location>
</feature>
<name>A0A210PGM3_MIZYE</name>
<evidence type="ECO:0000313" key="7">
    <source>
        <dbReference type="Proteomes" id="UP000242188"/>
    </source>
</evidence>
<keyword evidence="2 3" id="KW-0040">ANK repeat</keyword>
<dbReference type="CDD" id="cd01670">
    <property type="entry name" value="Death"/>
    <property type="match status" value="1"/>
</dbReference>
<dbReference type="EMBL" id="NEDP02076716">
    <property type="protein sequence ID" value="OWF35635.1"/>
    <property type="molecule type" value="Genomic_DNA"/>
</dbReference>
<dbReference type="InterPro" id="IPR036770">
    <property type="entry name" value="Ankyrin_rpt-contain_sf"/>
</dbReference>
<dbReference type="PANTHER" id="PTHR24173">
    <property type="entry name" value="ANKYRIN REPEAT CONTAINING"/>
    <property type="match status" value="1"/>
</dbReference>
<feature type="repeat" description="ANK" evidence="3">
    <location>
        <begin position="25"/>
        <end position="57"/>
    </location>
</feature>
<proteinExistence type="predicted"/>
<dbReference type="AlphaFoldDB" id="A0A210PGM3"/>
<comment type="caution">
    <text evidence="6">The sequence shown here is derived from an EMBL/GenBank/DDBJ whole genome shotgun (WGS) entry which is preliminary data.</text>
</comment>
<dbReference type="Gene3D" id="1.25.40.20">
    <property type="entry name" value="Ankyrin repeat-containing domain"/>
    <property type="match status" value="1"/>
</dbReference>
<dbReference type="InterPro" id="IPR000488">
    <property type="entry name" value="Death_dom"/>
</dbReference>
<dbReference type="Pfam" id="PF12796">
    <property type="entry name" value="Ank_2"/>
    <property type="match status" value="1"/>
</dbReference>
<feature type="compositionally biased region" description="Basic and acidic residues" evidence="4">
    <location>
        <begin position="345"/>
        <end position="355"/>
    </location>
</feature>
<feature type="repeat" description="ANK" evidence="3">
    <location>
        <begin position="58"/>
        <end position="90"/>
    </location>
</feature>
<accession>A0A210PGM3</accession>
<evidence type="ECO:0000256" key="3">
    <source>
        <dbReference type="PROSITE-ProRule" id="PRU00023"/>
    </source>
</evidence>
<dbReference type="PANTHER" id="PTHR24173:SF74">
    <property type="entry name" value="ANKYRIN REPEAT DOMAIN-CONTAINING PROTEIN 16"/>
    <property type="match status" value="1"/>
</dbReference>